<evidence type="ECO:0000313" key="2">
    <source>
        <dbReference type="EMBL" id="GAA3978998.1"/>
    </source>
</evidence>
<dbReference type="EMBL" id="BAABBO010000023">
    <property type="protein sequence ID" value="GAA3978998.1"/>
    <property type="molecule type" value="Genomic_DNA"/>
</dbReference>
<dbReference type="InterPro" id="IPR008769">
    <property type="entry name" value="PhaF_PhaI"/>
</dbReference>
<protein>
    <recommendedName>
        <fullName evidence="4">Poly(Hydroxyalkanoate) granule-associated protein</fullName>
    </recommendedName>
</protein>
<accession>A0ABP7QAP8</accession>
<dbReference type="NCBIfam" id="TIGR01837">
    <property type="entry name" value="PHA_granule_1"/>
    <property type="match status" value="1"/>
</dbReference>
<proteinExistence type="predicted"/>
<dbReference type="Proteomes" id="UP001501337">
    <property type="component" value="Unassembled WGS sequence"/>
</dbReference>
<organism evidence="2 3">
    <name type="scientific">Allohahella marinimesophila</name>
    <dbReference type="NCBI Taxonomy" id="1054972"/>
    <lineage>
        <taxon>Bacteria</taxon>
        <taxon>Pseudomonadati</taxon>
        <taxon>Pseudomonadota</taxon>
        <taxon>Gammaproteobacteria</taxon>
        <taxon>Oceanospirillales</taxon>
        <taxon>Hahellaceae</taxon>
        <taxon>Allohahella</taxon>
    </lineage>
</organism>
<keyword evidence="3" id="KW-1185">Reference proteome</keyword>
<evidence type="ECO:0000313" key="3">
    <source>
        <dbReference type="Proteomes" id="UP001501337"/>
    </source>
</evidence>
<gene>
    <name evidence="2" type="ORF">GCM10022278_39460</name>
</gene>
<dbReference type="PANTHER" id="PTHR38664">
    <property type="entry name" value="SLR0058 PROTEIN"/>
    <property type="match status" value="1"/>
</dbReference>
<dbReference type="NCBIfam" id="NF047773">
    <property type="entry name" value="phas_rel_Lepto"/>
    <property type="match status" value="1"/>
</dbReference>
<dbReference type="PANTHER" id="PTHR38664:SF1">
    <property type="entry name" value="SLR0058 PROTEIN"/>
    <property type="match status" value="1"/>
</dbReference>
<dbReference type="SUPFAM" id="SSF58113">
    <property type="entry name" value="Apolipoprotein A-I"/>
    <property type="match status" value="1"/>
</dbReference>
<comment type="caution">
    <text evidence="2">The sequence shown here is derived from an EMBL/GenBank/DDBJ whole genome shotgun (WGS) entry which is preliminary data.</text>
</comment>
<evidence type="ECO:0000256" key="1">
    <source>
        <dbReference type="SAM" id="MobiDB-lite"/>
    </source>
</evidence>
<evidence type="ECO:0008006" key="4">
    <source>
        <dbReference type="Google" id="ProtNLM"/>
    </source>
</evidence>
<feature type="region of interest" description="Disordered" evidence="1">
    <location>
        <begin position="124"/>
        <end position="165"/>
    </location>
</feature>
<sequence length="165" mass="18426">MSEQDPLKQLSGRIKDSAQQIWLAGLGAFNKAEEDAGKVFDKLVQEGEELERKTRGAVEKQIRVVEGRVEEVKDRANTTWDRLESVFDQRVSKTLVRLGIPTQKEIDRLRVEVSKLRAAVIALSLADSDHHSDEPSDDDDAKTAPKQAKTRNGTRSGHRTPPGRS</sequence>
<dbReference type="Pfam" id="PF05597">
    <property type="entry name" value="Phasin"/>
    <property type="match status" value="1"/>
</dbReference>
<name>A0ABP7QAP8_9GAMM</name>
<dbReference type="RefSeq" id="WP_344809662.1">
    <property type="nucleotide sequence ID" value="NZ_BAABBO010000023.1"/>
</dbReference>
<reference evidence="3" key="1">
    <citation type="journal article" date="2019" name="Int. J. Syst. Evol. Microbiol.">
        <title>The Global Catalogue of Microorganisms (GCM) 10K type strain sequencing project: providing services to taxonomists for standard genome sequencing and annotation.</title>
        <authorList>
            <consortium name="The Broad Institute Genomics Platform"/>
            <consortium name="The Broad Institute Genome Sequencing Center for Infectious Disease"/>
            <person name="Wu L."/>
            <person name="Ma J."/>
        </authorList>
    </citation>
    <scope>NUCLEOTIDE SEQUENCE [LARGE SCALE GENOMIC DNA]</scope>
    <source>
        <strain evidence="3">JCM 17555</strain>
    </source>
</reference>